<evidence type="ECO:0000256" key="5">
    <source>
        <dbReference type="ARBA" id="ARBA00022842"/>
    </source>
</evidence>
<evidence type="ECO:0000256" key="2">
    <source>
        <dbReference type="ARBA" id="ARBA00022723"/>
    </source>
</evidence>
<evidence type="ECO:0000313" key="30">
    <source>
        <dbReference type="RefSeq" id="XP_049301986.1"/>
    </source>
</evidence>
<evidence type="ECO:0000256" key="6">
    <source>
        <dbReference type="ARBA" id="ARBA00022908"/>
    </source>
</evidence>
<evidence type="ECO:0000313" key="17">
    <source>
        <dbReference type="RefSeq" id="XP_049301973.1"/>
    </source>
</evidence>
<dbReference type="RefSeq" id="XP_049301982.1">
    <property type="nucleotide sequence ID" value="XM_049446025.1"/>
</dbReference>
<dbReference type="PANTHER" id="PTHR42648:SF11">
    <property type="entry name" value="TRANSPOSON TY4-P GAG-POL POLYPROTEIN"/>
    <property type="match status" value="1"/>
</dbReference>
<evidence type="ECO:0000256" key="10">
    <source>
        <dbReference type="SAM" id="MobiDB-lite"/>
    </source>
</evidence>
<evidence type="ECO:0000313" key="25">
    <source>
        <dbReference type="RefSeq" id="XP_049301981.1"/>
    </source>
</evidence>
<evidence type="ECO:0000313" key="26">
    <source>
        <dbReference type="RefSeq" id="XP_049301982.1"/>
    </source>
</evidence>
<evidence type="ECO:0000256" key="3">
    <source>
        <dbReference type="ARBA" id="ARBA00022759"/>
    </source>
</evidence>
<dbReference type="GeneID" id="105228281"/>
<keyword evidence="2" id="KW-0479">Metal-binding</keyword>
<evidence type="ECO:0000313" key="15">
    <source>
        <dbReference type="RefSeq" id="XP_049301971.1"/>
    </source>
</evidence>
<dbReference type="PANTHER" id="PTHR42648">
    <property type="entry name" value="TRANSPOSASE, PUTATIVE-RELATED"/>
    <property type="match status" value="1"/>
</dbReference>
<evidence type="ECO:0000313" key="23">
    <source>
        <dbReference type="RefSeq" id="XP_049301979.1"/>
    </source>
</evidence>
<protein>
    <submittedName>
        <fullName evidence="13 14">Uncharacterized protein LOC105228281 isoform X1</fullName>
    </submittedName>
</protein>
<gene>
    <name evidence="13 14 15 16 17 18 19 20 21 22 23 24 25 26 27 28 29 30 31" type="primary">LOC105228281</name>
</gene>
<keyword evidence="7" id="KW-0695">RNA-directed DNA polymerase</keyword>
<evidence type="ECO:0000313" key="14">
    <source>
        <dbReference type="RefSeq" id="XP_049301970.1"/>
    </source>
</evidence>
<evidence type="ECO:0000313" key="22">
    <source>
        <dbReference type="RefSeq" id="XP_049301978.1"/>
    </source>
</evidence>
<evidence type="ECO:0000313" key="31">
    <source>
        <dbReference type="RefSeq" id="XP_049301987.1"/>
    </source>
</evidence>
<organism evidence="12 21">
    <name type="scientific">Bactrocera dorsalis</name>
    <name type="common">Oriental fruit fly</name>
    <name type="synonym">Dacus dorsalis</name>
    <dbReference type="NCBI Taxonomy" id="27457"/>
    <lineage>
        <taxon>Eukaryota</taxon>
        <taxon>Metazoa</taxon>
        <taxon>Ecdysozoa</taxon>
        <taxon>Arthropoda</taxon>
        <taxon>Hexapoda</taxon>
        <taxon>Insecta</taxon>
        <taxon>Pterygota</taxon>
        <taxon>Neoptera</taxon>
        <taxon>Endopterygota</taxon>
        <taxon>Diptera</taxon>
        <taxon>Brachycera</taxon>
        <taxon>Muscomorpha</taxon>
        <taxon>Tephritoidea</taxon>
        <taxon>Tephritidae</taxon>
        <taxon>Bactrocera</taxon>
        <taxon>Bactrocera</taxon>
    </lineage>
</organism>
<dbReference type="Proteomes" id="UP001652620">
    <property type="component" value="Chromosome 1"/>
</dbReference>
<dbReference type="RefSeq" id="XP_049301986.1">
    <property type="nucleotide sequence ID" value="XM_049446029.1"/>
</dbReference>
<evidence type="ECO:0000313" key="24">
    <source>
        <dbReference type="RefSeq" id="XP_049301980.1"/>
    </source>
</evidence>
<evidence type="ECO:0000313" key="27">
    <source>
        <dbReference type="RefSeq" id="XP_049301983.1"/>
    </source>
</evidence>
<dbReference type="RefSeq" id="XP_049301970.1">
    <property type="nucleotide sequence ID" value="XM_049446013.1"/>
</dbReference>
<dbReference type="InterPro" id="IPR039537">
    <property type="entry name" value="Retrotran_Ty1/copia-like"/>
</dbReference>
<dbReference type="RefSeq" id="XP_049301978.1">
    <property type="nucleotide sequence ID" value="XM_049446021.1"/>
</dbReference>
<keyword evidence="12" id="KW-1185">Reference proteome</keyword>
<dbReference type="RefSeq" id="XP_049301969.1">
    <property type="nucleotide sequence ID" value="XM_049446012.1"/>
</dbReference>
<sequence length="336" mass="38368">MRSYLFLFCDWTPGLKSKSEVFATFKTYKEMSEKQTDKKIKILRSDNGREYLSDEFEKYLCEYGIRRQLIVPHTPLQNGVAERANRTLVEMARSMIVHSGLDESFWAEAVSTAAYLRNRATTKTLVDNTPYEEFVGRKPSVAHLRVFGSLAIALNKTISKKYRAKGKLMIMVGYSDMAKAYRLMDPDTRKVIVSRDVIFLEDKYIGSNETSHDIVEFDVGEILPDADEASSSNEIGEDEQSEYNVEVSSNKGSITYGRGRPRVVRSGNRGRPQKERHALNFTKNIDVKIPQSVNEALNDDYAKHWQASMQKEYDALVKNKTWSLVELPSNEKAINC</sequence>
<keyword evidence="8" id="KW-0548">Nucleotidyltransferase</keyword>
<evidence type="ECO:0000313" key="12">
    <source>
        <dbReference type="Proteomes" id="UP001652620"/>
    </source>
</evidence>
<dbReference type="RefSeq" id="XP_049301985.1">
    <property type="nucleotide sequence ID" value="XM_049446028.1"/>
</dbReference>
<dbReference type="RefSeq" id="XP_049301977.1">
    <property type="nucleotide sequence ID" value="XM_049446020.1"/>
</dbReference>
<dbReference type="RefSeq" id="XP_049301973.1">
    <property type="nucleotide sequence ID" value="XM_049446016.1"/>
</dbReference>
<evidence type="ECO:0000313" key="28">
    <source>
        <dbReference type="RefSeq" id="XP_049301984.1"/>
    </source>
</evidence>
<evidence type="ECO:0000313" key="29">
    <source>
        <dbReference type="RefSeq" id="XP_049301985.1"/>
    </source>
</evidence>
<evidence type="ECO:0000313" key="21">
    <source>
        <dbReference type="RefSeq" id="XP_049301977.1"/>
    </source>
</evidence>
<feature type="domain" description="Integrase catalytic" evidence="11">
    <location>
        <begin position="15"/>
        <end position="138"/>
    </location>
</feature>
<evidence type="ECO:0000256" key="8">
    <source>
        <dbReference type="ARBA" id="ARBA00022932"/>
    </source>
</evidence>
<accession>A0ABM3IYB0</accession>
<dbReference type="RefSeq" id="XP_049301972.1">
    <property type="nucleotide sequence ID" value="XM_049446015.1"/>
</dbReference>
<dbReference type="RefSeq" id="XP_049301983.1">
    <property type="nucleotide sequence ID" value="XM_049446026.1"/>
</dbReference>
<dbReference type="InterPro" id="IPR001584">
    <property type="entry name" value="Integrase_cat-core"/>
</dbReference>
<feature type="region of interest" description="Disordered" evidence="10">
    <location>
        <begin position="228"/>
        <end position="247"/>
    </location>
</feature>
<dbReference type="RefSeq" id="XP_049301984.1">
    <property type="nucleotide sequence ID" value="XM_049446027.1"/>
</dbReference>
<reference evidence="12 13" key="1">
    <citation type="submission" date="2025-05" db="UniProtKB">
        <authorList>
            <consortium name="RefSeq"/>
        </authorList>
    </citation>
    <scope>NUCLEOTIDE SEQUENCE [LARGE SCALE GENOMIC DNA]</scope>
    <source>
        <tissue evidence="13 14">Adult</tissue>
    </source>
</reference>
<evidence type="ECO:0000259" key="11">
    <source>
        <dbReference type="PROSITE" id="PS50994"/>
    </source>
</evidence>
<dbReference type="Gene3D" id="3.30.420.10">
    <property type="entry name" value="Ribonuclease H-like superfamily/Ribonuclease H"/>
    <property type="match status" value="1"/>
</dbReference>
<dbReference type="Pfam" id="PF25597">
    <property type="entry name" value="SH3_retrovirus"/>
    <property type="match status" value="1"/>
</dbReference>
<evidence type="ECO:0000256" key="4">
    <source>
        <dbReference type="ARBA" id="ARBA00022801"/>
    </source>
</evidence>
<keyword evidence="4" id="KW-0378">Hydrolase</keyword>
<evidence type="ECO:0000313" key="18">
    <source>
        <dbReference type="RefSeq" id="XP_049301974.1"/>
    </source>
</evidence>
<keyword evidence="8" id="KW-0808">Transferase</keyword>
<dbReference type="RefSeq" id="XP_049301981.1">
    <property type="nucleotide sequence ID" value="XM_049446024.1"/>
</dbReference>
<dbReference type="RefSeq" id="XP_049301980.1">
    <property type="nucleotide sequence ID" value="XM_049446023.1"/>
</dbReference>
<evidence type="ECO:0000313" key="13">
    <source>
        <dbReference type="RefSeq" id="XP_049301969.1"/>
    </source>
</evidence>
<dbReference type="PROSITE" id="PS50994">
    <property type="entry name" value="INTEGRASE"/>
    <property type="match status" value="1"/>
</dbReference>
<dbReference type="RefSeq" id="XP_049301971.1">
    <property type="nucleotide sequence ID" value="XM_049446014.1"/>
</dbReference>
<keyword evidence="3" id="KW-0255">Endonuclease</keyword>
<dbReference type="RefSeq" id="XP_049301975.1">
    <property type="nucleotide sequence ID" value="XM_049446018.1"/>
</dbReference>
<dbReference type="InterPro" id="IPR036397">
    <property type="entry name" value="RNaseH_sf"/>
</dbReference>
<evidence type="ECO:0000256" key="1">
    <source>
        <dbReference type="ARBA" id="ARBA00022722"/>
    </source>
</evidence>
<evidence type="ECO:0000256" key="9">
    <source>
        <dbReference type="ARBA" id="ARBA00023172"/>
    </source>
</evidence>
<evidence type="ECO:0000313" key="19">
    <source>
        <dbReference type="RefSeq" id="XP_049301975.1"/>
    </source>
</evidence>
<dbReference type="RefSeq" id="XP_049301976.1">
    <property type="nucleotide sequence ID" value="XM_049446019.1"/>
</dbReference>
<name>A0ABM3IYB0_BACDO</name>
<dbReference type="InterPro" id="IPR012337">
    <property type="entry name" value="RNaseH-like_sf"/>
</dbReference>
<evidence type="ECO:0000313" key="16">
    <source>
        <dbReference type="RefSeq" id="XP_049301972.1"/>
    </source>
</evidence>
<dbReference type="RefSeq" id="XP_049301974.1">
    <property type="nucleotide sequence ID" value="XM_049446017.1"/>
</dbReference>
<keyword evidence="1" id="KW-0540">Nuclease</keyword>
<dbReference type="RefSeq" id="XP_049301979.1">
    <property type="nucleotide sequence ID" value="XM_049446022.1"/>
</dbReference>
<keyword evidence="9" id="KW-0233">DNA recombination</keyword>
<keyword evidence="6" id="KW-0229">DNA integration</keyword>
<evidence type="ECO:0000256" key="7">
    <source>
        <dbReference type="ARBA" id="ARBA00022918"/>
    </source>
</evidence>
<dbReference type="InterPro" id="IPR057670">
    <property type="entry name" value="SH3_retrovirus"/>
</dbReference>
<keyword evidence="5" id="KW-0460">Magnesium</keyword>
<evidence type="ECO:0000313" key="20">
    <source>
        <dbReference type="RefSeq" id="XP_049301976.1"/>
    </source>
</evidence>
<keyword evidence="8" id="KW-0239">DNA-directed DNA polymerase</keyword>
<proteinExistence type="predicted"/>
<dbReference type="SUPFAM" id="SSF53098">
    <property type="entry name" value="Ribonuclease H-like"/>
    <property type="match status" value="1"/>
</dbReference>
<dbReference type="RefSeq" id="XP_049301987.1">
    <property type="nucleotide sequence ID" value="XM_049446030.1"/>
</dbReference>